<dbReference type="EMBL" id="MNCJ02000332">
    <property type="protein sequence ID" value="KAF5757857.1"/>
    <property type="molecule type" value="Genomic_DNA"/>
</dbReference>
<dbReference type="Proteomes" id="UP000215914">
    <property type="component" value="Unassembled WGS sequence"/>
</dbReference>
<sequence length="97" mass="10916">MNSIVTISSMNLHLQKLEVKTLSSVTSPVFPPGLKTLVSLHAIHRKPICAIRKSEPFKRRRSNTHGSKTSSKGLIIIVFLTFSKEIYKKYSSVTVYL</sequence>
<protein>
    <submittedName>
        <fullName evidence="1">Uncharacterized protein</fullName>
    </submittedName>
</protein>
<accession>A0A9K3GVY2</accession>
<dbReference type="Gramene" id="mRNA:HanXRQr2_Chr17g0831721">
    <property type="protein sequence ID" value="CDS:HanXRQr2_Chr17g0831721.1"/>
    <property type="gene ID" value="HanXRQr2_Chr17g0831721"/>
</dbReference>
<name>A0A9K3GVY2_HELAN</name>
<reference evidence="1" key="2">
    <citation type="submission" date="2020-06" db="EMBL/GenBank/DDBJ databases">
        <title>Helianthus annuus Genome sequencing and assembly Release 2.</title>
        <authorList>
            <person name="Gouzy J."/>
            <person name="Langlade N."/>
            <person name="Munos S."/>
        </authorList>
    </citation>
    <scope>NUCLEOTIDE SEQUENCE</scope>
    <source>
        <tissue evidence="1">Leaves</tissue>
    </source>
</reference>
<evidence type="ECO:0000313" key="1">
    <source>
        <dbReference type="EMBL" id="KAF5757857.1"/>
    </source>
</evidence>
<keyword evidence="2" id="KW-1185">Reference proteome</keyword>
<dbReference type="AlphaFoldDB" id="A0A9K3GVY2"/>
<organism evidence="1 2">
    <name type="scientific">Helianthus annuus</name>
    <name type="common">Common sunflower</name>
    <dbReference type="NCBI Taxonomy" id="4232"/>
    <lineage>
        <taxon>Eukaryota</taxon>
        <taxon>Viridiplantae</taxon>
        <taxon>Streptophyta</taxon>
        <taxon>Embryophyta</taxon>
        <taxon>Tracheophyta</taxon>
        <taxon>Spermatophyta</taxon>
        <taxon>Magnoliopsida</taxon>
        <taxon>eudicotyledons</taxon>
        <taxon>Gunneridae</taxon>
        <taxon>Pentapetalae</taxon>
        <taxon>asterids</taxon>
        <taxon>campanulids</taxon>
        <taxon>Asterales</taxon>
        <taxon>Asteraceae</taxon>
        <taxon>Asteroideae</taxon>
        <taxon>Heliantheae alliance</taxon>
        <taxon>Heliantheae</taxon>
        <taxon>Helianthus</taxon>
    </lineage>
</organism>
<proteinExistence type="predicted"/>
<evidence type="ECO:0000313" key="2">
    <source>
        <dbReference type="Proteomes" id="UP000215914"/>
    </source>
</evidence>
<comment type="caution">
    <text evidence="1">The sequence shown here is derived from an EMBL/GenBank/DDBJ whole genome shotgun (WGS) entry which is preliminary data.</text>
</comment>
<reference evidence="1" key="1">
    <citation type="journal article" date="2017" name="Nature">
        <title>The sunflower genome provides insights into oil metabolism, flowering and Asterid evolution.</title>
        <authorList>
            <person name="Badouin H."/>
            <person name="Gouzy J."/>
            <person name="Grassa C.J."/>
            <person name="Murat F."/>
            <person name="Staton S.E."/>
            <person name="Cottret L."/>
            <person name="Lelandais-Briere C."/>
            <person name="Owens G.L."/>
            <person name="Carrere S."/>
            <person name="Mayjonade B."/>
            <person name="Legrand L."/>
            <person name="Gill N."/>
            <person name="Kane N.C."/>
            <person name="Bowers J.E."/>
            <person name="Hubner S."/>
            <person name="Bellec A."/>
            <person name="Berard A."/>
            <person name="Berges H."/>
            <person name="Blanchet N."/>
            <person name="Boniface M.C."/>
            <person name="Brunel D."/>
            <person name="Catrice O."/>
            <person name="Chaidir N."/>
            <person name="Claudel C."/>
            <person name="Donnadieu C."/>
            <person name="Faraut T."/>
            <person name="Fievet G."/>
            <person name="Helmstetter N."/>
            <person name="King M."/>
            <person name="Knapp S.J."/>
            <person name="Lai Z."/>
            <person name="Le Paslier M.C."/>
            <person name="Lippi Y."/>
            <person name="Lorenzon L."/>
            <person name="Mandel J.R."/>
            <person name="Marage G."/>
            <person name="Marchand G."/>
            <person name="Marquand E."/>
            <person name="Bret-Mestries E."/>
            <person name="Morien E."/>
            <person name="Nambeesan S."/>
            <person name="Nguyen T."/>
            <person name="Pegot-Espagnet P."/>
            <person name="Pouilly N."/>
            <person name="Raftis F."/>
            <person name="Sallet E."/>
            <person name="Schiex T."/>
            <person name="Thomas J."/>
            <person name="Vandecasteele C."/>
            <person name="Vares D."/>
            <person name="Vear F."/>
            <person name="Vautrin S."/>
            <person name="Crespi M."/>
            <person name="Mangin B."/>
            <person name="Burke J.M."/>
            <person name="Salse J."/>
            <person name="Munos S."/>
            <person name="Vincourt P."/>
            <person name="Rieseberg L.H."/>
            <person name="Langlade N.B."/>
        </authorList>
    </citation>
    <scope>NUCLEOTIDE SEQUENCE</scope>
    <source>
        <tissue evidence="1">Leaves</tissue>
    </source>
</reference>
<gene>
    <name evidence="1" type="ORF">HanXRQr2_Chr17g0831721</name>
</gene>